<dbReference type="EMBL" id="JASNQZ010000014">
    <property type="protein sequence ID" value="KAL0947861.1"/>
    <property type="molecule type" value="Genomic_DNA"/>
</dbReference>
<gene>
    <name evidence="2" type="ORF">HGRIS_010498</name>
</gene>
<feature type="region of interest" description="Disordered" evidence="1">
    <location>
        <begin position="87"/>
        <end position="138"/>
    </location>
</feature>
<evidence type="ECO:0000256" key="1">
    <source>
        <dbReference type="SAM" id="MobiDB-lite"/>
    </source>
</evidence>
<accession>A0ABR3IXA5</accession>
<organism evidence="2 3">
    <name type="scientific">Hohenbuehelia grisea</name>
    <dbReference type="NCBI Taxonomy" id="104357"/>
    <lineage>
        <taxon>Eukaryota</taxon>
        <taxon>Fungi</taxon>
        <taxon>Dikarya</taxon>
        <taxon>Basidiomycota</taxon>
        <taxon>Agaricomycotina</taxon>
        <taxon>Agaricomycetes</taxon>
        <taxon>Agaricomycetidae</taxon>
        <taxon>Agaricales</taxon>
        <taxon>Pleurotineae</taxon>
        <taxon>Pleurotaceae</taxon>
        <taxon>Hohenbuehelia</taxon>
    </lineage>
</organism>
<keyword evidence="3" id="KW-1185">Reference proteome</keyword>
<comment type="caution">
    <text evidence="2">The sequence shown here is derived from an EMBL/GenBank/DDBJ whole genome shotgun (WGS) entry which is preliminary data.</text>
</comment>
<proteinExistence type="predicted"/>
<evidence type="ECO:0000313" key="3">
    <source>
        <dbReference type="Proteomes" id="UP001556367"/>
    </source>
</evidence>
<reference evidence="3" key="1">
    <citation type="submission" date="2024-06" db="EMBL/GenBank/DDBJ databases">
        <title>Multi-omics analyses provide insights into the biosynthesis of the anticancer antibiotic pleurotin in Hohenbuehelia grisea.</title>
        <authorList>
            <person name="Weaver J.A."/>
            <person name="Alberti F."/>
        </authorList>
    </citation>
    <scope>NUCLEOTIDE SEQUENCE [LARGE SCALE GENOMIC DNA]</scope>
    <source>
        <strain evidence="3">T-177</strain>
    </source>
</reference>
<protein>
    <submittedName>
        <fullName evidence="2">Uncharacterized protein</fullName>
    </submittedName>
</protein>
<name>A0ABR3IXA5_9AGAR</name>
<evidence type="ECO:0000313" key="2">
    <source>
        <dbReference type="EMBL" id="KAL0947861.1"/>
    </source>
</evidence>
<dbReference type="Proteomes" id="UP001556367">
    <property type="component" value="Unassembled WGS sequence"/>
</dbReference>
<feature type="compositionally biased region" description="Basic and acidic residues" evidence="1">
    <location>
        <begin position="129"/>
        <end position="138"/>
    </location>
</feature>
<sequence length="214" mass="23974">MNPDGECSSMYFCGGFNLDGPQDHFSGPITNQDAFFSGFPTSPVCHPASQATACLLKDENTASHASPLMPVSFQSAQSCESNYSQYPSDPVFTSAPDPSRFGIPSGIESGDAEQPQPPTVGSKPKQKKKTYDSDRRRGIDRGMQIIRSLYEKWKCKITYHEALESAAAEIQDRRNGLERLQRKHPNFPVHEFFDLSLDGQPWALNRLQKFEMQY</sequence>